<name>A0ACB6ZEN3_THEGA</name>
<organism evidence="1 2">
    <name type="scientific">Thelephora ganbajun</name>
    <name type="common">Ganba fungus</name>
    <dbReference type="NCBI Taxonomy" id="370292"/>
    <lineage>
        <taxon>Eukaryota</taxon>
        <taxon>Fungi</taxon>
        <taxon>Dikarya</taxon>
        <taxon>Basidiomycota</taxon>
        <taxon>Agaricomycotina</taxon>
        <taxon>Agaricomycetes</taxon>
        <taxon>Thelephorales</taxon>
        <taxon>Thelephoraceae</taxon>
        <taxon>Thelephora</taxon>
    </lineage>
</organism>
<gene>
    <name evidence="1" type="ORF">BDM02DRAFT_2449398</name>
</gene>
<accession>A0ACB6ZEN3</accession>
<protein>
    <submittedName>
        <fullName evidence="1">Uncharacterized protein</fullName>
    </submittedName>
</protein>
<keyword evidence="2" id="KW-1185">Reference proteome</keyword>
<dbReference type="Proteomes" id="UP000886501">
    <property type="component" value="Unassembled WGS sequence"/>
</dbReference>
<comment type="caution">
    <text evidence="1">The sequence shown here is derived from an EMBL/GenBank/DDBJ whole genome shotgun (WGS) entry which is preliminary data.</text>
</comment>
<reference evidence="1" key="2">
    <citation type="journal article" date="2020" name="Nat. Commun.">
        <title>Large-scale genome sequencing of mycorrhizal fungi provides insights into the early evolution of symbiotic traits.</title>
        <authorList>
            <person name="Miyauchi S."/>
            <person name="Kiss E."/>
            <person name="Kuo A."/>
            <person name="Drula E."/>
            <person name="Kohler A."/>
            <person name="Sanchez-Garcia M."/>
            <person name="Morin E."/>
            <person name="Andreopoulos B."/>
            <person name="Barry K.W."/>
            <person name="Bonito G."/>
            <person name="Buee M."/>
            <person name="Carver A."/>
            <person name="Chen C."/>
            <person name="Cichocki N."/>
            <person name="Clum A."/>
            <person name="Culley D."/>
            <person name="Crous P.W."/>
            <person name="Fauchery L."/>
            <person name="Girlanda M."/>
            <person name="Hayes R.D."/>
            <person name="Keri Z."/>
            <person name="LaButti K."/>
            <person name="Lipzen A."/>
            <person name="Lombard V."/>
            <person name="Magnuson J."/>
            <person name="Maillard F."/>
            <person name="Murat C."/>
            <person name="Nolan M."/>
            <person name="Ohm R.A."/>
            <person name="Pangilinan J."/>
            <person name="Pereira M.F."/>
            <person name="Perotto S."/>
            <person name="Peter M."/>
            <person name="Pfister S."/>
            <person name="Riley R."/>
            <person name="Sitrit Y."/>
            <person name="Stielow J.B."/>
            <person name="Szollosi G."/>
            <person name="Zifcakova L."/>
            <person name="Stursova M."/>
            <person name="Spatafora J.W."/>
            <person name="Tedersoo L."/>
            <person name="Vaario L.M."/>
            <person name="Yamada A."/>
            <person name="Yan M."/>
            <person name="Wang P."/>
            <person name="Xu J."/>
            <person name="Bruns T."/>
            <person name="Baldrian P."/>
            <person name="Vilgalys R."/>
            <person name="Dunand C."/>
            <person name="Henrissat B."/>
            <person name="Grigoriev I.V."/>
            <person name="Hibbett D."/>
            <person name="Nagy L.G."/>
            <person name="Martin F.M."/>
        </authorList>
    </citation>
    <scope>NUCLEOTIDE SEQUENCE</scope>
    <source>
        <strain evidence="1">P2</strain>
    </source>
</reference>
<sequence length="1188" mass="130406">MIRVPQLETSTQFEEGSSRLARADLQFQSHQEHVQPLPPFLISKLDLKTKPRIPPSAPHLFQPSSIQIPVTSSGGPEKTALDPLDDPHYLVAPVDIICDSVKAPRLFSAHDIADAYSTLSMKARHGIAATKDVSRVDRVFAALEHVKAQASIVCAAIQRDIRLVFVDPFLEVQPRHGSSVASGSLPPSNIPSGTSFVERKLTVYEEKRGKDRSLMCIRALQFLSIAFHAVPLQRMFSSEQLLILLGDILKITFATKLLSLSAYKIRFLCFWILQSQFLPQEVLAPKASEILRSLIKCVENSPDVNFKIECLKVTAKLLDQHPECFIPLFKEFLPSILQYLINDDSQNVRNVASQVLCTLAQGTVSGKIPPPIRRSQSKEIVTFINANTTRTPRALNVSAVKLGPLAQRIHDALDNVDFETNQNSNTPSWALAVISSLIVLSDASFFLHSRCLKLVIPVLSKISAWKRGRGVQELHPVVWKCIVWAFARLREAERLAKTGQSQPLEKAVDMRSVFSFSRQDLRSDIGVAVVAALLWTPDRGNASLDNTKRDPTDVSKELEVQDAEDVGNALGIVKDMLKNPDRDVRELGKRVLVRLLSGIGASTSVEGPGASMVIVEDWYNTFLAPQLFDNSILSSSQANLLTLANQIGGIDAGIVSRLSENEVSQHWDELLGMWVGLVSRLGPERKMNLPVDFTQMWQALLLSQTQLTQGLGHLTTSPSLTMKVADVLINFLPPNLPLSNPSPTKSSLGTPASASPQVKRSQASPAVGFMLILKLWGVVKNVLASSCLSSMAERILDAVLAKEYLLPVDERLQDAWLGLCSDLVTACFTHAVAVVSRPPSSSNSSDGSKLATPGTNARREIWRVVAESWQSASAGVSWETGVQLLMIARGEWEMSSRDVELWDTLLSSILKSAGTQDVTRLEILKRVANEMMGRLTASVIDGGLIHAVISCVELKEMEPFSSEPFALASDWLVKVYPAAGPMDATRKEIVQKLFLLIERIVVSSPMSHCSSVVLATSDALCLWIKDVNEALSGTEYNETVMPCYENILDVLHKSPPDLPTLHLLAPFLASAFVRIPPPARGPMAFKRFWDDTYKGSNVSFSPGDAQRYPLEIRGCLKAFHEAFGGDPPTGITFGSSQTTTVGIPSGLCPRNTYNRYSAPAVYYQDWSSFTFLQRGDFPIIQGKGDGGS</sequence>
<evidence type="ECO:0000313" key="1">
    <source>
        <dbReference type="EMBL" id="KAF9648014.1"/>
    </source>
</evidence>
<reference evidence="1" key="1">
    <citation type="submission" date="2019-10" db="EMBL/GenBank/DDBJ databases">
        <authorList>
            <consortium name="DOE Joint Genome Institute"/>
            <person name="Kuo A."/>
            <person name="Miyauchi S."/>
            <person name="Kiss E."/>
            <person name="Drula E."/>
            <person name="Kohler A."/>
            <person name="Sanchez-Garcia M."/>
            <person name="Andreopoulos B."/>
            <person name="Barry K.W."/>
            <person name="Bonito G."/>
            <person name="Buee M."/>
            <person name="Carver A."/>
            <person name="Chen C."/>
            <person name="Cichocki N."/>
            <person name="Clum A."/>
            <person name="Culley D."/>
            <person name="Crous P.W."/>
            <person name="Fauchery L."/>
            <person name="Girlanda M."/>
            <person name="Hayes R."/>
            <person name="Keri Z."/>
            <person name="Labutti K."/>
            <person name="Lipzen A."/>
            <person name="Lombard V."/>
            <person name="Magnuson J."/>
            <person name="Maillard F."/>
            <person name="Morin E."/>
            <person name="Murat C."/>
            <person name="Nolan M."/>
            <person name="Ohm R."/>
            <person name="Pangilinan J."/>
            <person name="Pereira M."/>
            <person name="Perotto S."/>
            <person name="Peter M."/>
            <person name="Riley R."/>
            <person name="Sitrit Y."/>
            <person name="Stielow B."/>
            <person name="Szollosi G."/>
            <person name="Zifcakova L."/>
            <person name="Stursova M."/>
            <person name="Spatafora J.W."/>
            <person name="Tedersoo L."/>
            <person name="Vaario L.-M."/>
            <person name="Yamada A."/>
            <person name="Yan M."/>
            <person name="Wang P."/>
            <person name="Xu J."/>
            <person name="Bruns T."/>
            <person name="Baldrian P."/>
            <person name="Vilgalys R."/>
            <person name="Henrissat B."/>
            <person name="Grigoriev I.V."/>
            <person name="Hibbett D."/>
            <person name="Nagy L.G."/>
            <person name="Martin F.M."/>
        </authorList>
    </citation>
    <scope>NUCLEOTIDE SEQUENCE</scope>
    <source>
        <strain evidence="1">P2</strain>
    </source>
</reference>
<proteinExistence type="predicted"/>
<dbReference type="EMBL" id="MU118021">
    <property type="protein sequence ID" value="KAF9648014.1"/>
    <property type="molecule type" value="Genomic_DNA"/>
</dbReference>
<evidence type="ECO:0000313" key="2">
    <source>
        <dbReference type="Proteomes" id="UP000886501"/>
    </source>
</evidence>